<dbReference type="OrthoDB" id="64281at2759"/>
<evidence type="ECO:0000313" key="4">
    <source>
        <dbReference type="EMBL" id="OHE92720.1"/>
    </source>
</evidence>
<sequence length="422" mass="45166">MVRPNSFAMVVAAIIGVPLVESHTWVEQLNRVAANGTLVGPDGFSSGWAGREGNFNDNAYTMRMPDMGFNLCEKQTLGTQAKGFPALTAAPGDFVSLRYQENGHVTIPSAPGDKPLNRGTVFVYGTTQPKVDASLFDVHRQWTADGKGGDGTGRLLATRNFDDGQCHQANDHPISKERQAKFPHEAIQPMGVNIWCQTAIQLPEDLAQNSDYSIYWVWSWPTLKPDAIAKSSDGQFADFPAGFTEDKRAVTSEDVVHAEVYSSCSSIKIQGEKLVAGAKASSSSSKSTNDLSTFTFPEKQDFNYNAIKDQLANAFQVSVNGQAAPNNSAPNNGTQSSAPVATHTPTPTAPAGAASDTNNAHVLVVTAPAMTLYSILTVTVPAQLPPTPTPTGGQQAAEASVTPFLQGRHIRGRDSWNFGQRN</sequence>
<organism evidence="4 5">
    <name type="scientific">Colletotrichum orchidophilum</name>
    <dbReference type="NCBI Taxonomy" id="1209926"/>
    <lineage>
        <taxon>Eukaryota</taxon>
        <taxon>Fungi</taxon>
        <taxon>Dikarya</taxon>
        <taxon>Ascomycota</taxon>
        <taxon>Pezizomycotina</taxon>
        <taxon>Sordariomycetes</taxon>
        <taxon>Hypocreomycetidae</taxon>
        <taxon>Glomerellales</taxon>
        <taxon>Glomerellaceae</taxon>
        <taxon>Colletotrichum</taxon>
    </lineage>
</organism>
<dbReference type="RefSeq" id="XP_022469888.1">
    <property type="nucleotide sequence ID" value="XM_022623623.1"/>
</dbReference>
<dbReference type="Proteomes" id="UP000176998">
    <property type="component" value="Unassembled WGS sequence"/>
</dbReference>
<dbReference type="GeneID" id="34565133"/>
<reference evidence="4 5" key="1">
    <citation type="submission" date="2016-09" db="EMBL/GenBank/DDBJ databases">
        <authorList>
            <person name="Capua I."/>
            <person name="De Benedictis P."/>
            <person name="Joannis T."/>
            <person name="Lombin L.H."/>
            <person name="Cattoli G."/>
        </authorList>
    </citation>
    <scope>NUCLEOTIDE SEQUENCE [LARGE SCALE GENOMIC DNA]</scope>
    <source>
        <strain evidence="4 5">IMI 309357</strain>
    </source>
</reference>
<comment type="caution">
    <text evidence="4">The sequence shown here is derived from an EMBL/GenBank/DDBJ whole genome shotgun (WGS) entry which is preliminary data.</text>
</comment>
<feature type="chain" id="PRO_5009602135" description="DUF7492 domain-containing protein" evidence="2">
    <location>
        <begin position="23"/>
        <end position="422"/>
    </location>
</feature>
<feature type="compositionally biased region" description="Low complexity" evidence="1">
    <location>
        <begin position="338"/>
        <end position="354"/>
    </location>
</feature>
<name>A0A1G4AU75_9PEZI</name>
<dbReference type="InterPro" id="IPR055915">
    <property type="entry name" value="DUF7492"/>
</dbReference>
<feature type="domain" description="DUF7492" evidence="3">
    <location>
        <begin position="20"/>
        <end position="226"/>
    </location>
</feature>
<dbReference type="Pfam" id="PF24320">
    <property type="entry name" value="DUF7492"/>
    <property type="match status" value="1"/>
</dbReference>
<evidence type="ECO:0000256" key="2">
    <source>
        <dbReference type="SAM" id="SignalP"/>
    </source>
</evidence>
<feature type="signal peptide" evidence="2">
    <location>
        <begin position="1"/>
        <end position="22"/>
    </location>
</feature>
<evidence type="ECO:0000313" key="5">
    <source>
        <dbReference type="Proteomes" id="UP000176998"/>
    </source>
</evidence>
<feature type="region of interest" description="Disordered" evidence="1">
    <location>
        <begin position="322"/>
        <end position="355"/>
    </location>
</feature>
<accession>A0A1G4AU75</accession>
<keyword evidence="5" id="KW-1185">Reference proteome</keyword>
<protein>
    <recommendedName>
        <fullName evidence="3">DUF7492 domain-containing protein</fullName>
    </recommendedName>
</protein>
<evidence type="ECO:0000256" key="1">
    <source>
        <dbReference type="SAM" id="MobiDB-lite"/>
    </source>
</evidence>
<feature type="compositionally biased region" description="Polar residues" evidence="1">
    <location>
        <begin position="322"/>
        <end position="337"/>
    </location>
</feature>
<gene>
    <name evidence="4" type="ORF">CORC01_12001</name>
</gene>
<keyword evidence="2" id="KW-0732">Signal</keyword>
<dbReference type="EMBL" id="MJBS01000139">
    <property type="protein sequence ID" value="OHE92720.1"/>
    <property type="molecule type" value="Genomic_DNA"/>
</dbReference>
<proteinExistence type="predicted"/>
<evidence type="ECO:0000259" key="3">
    <source>
        <dbReference type="Pfam" id="PF24320"/>
    </source>
</evidence>
<dbReference type="AlphaFoldDB" id="A0A1G4AU75"/>